<evidence type="ECO:0000256" key="3">
    <source>
        <dbReference type="ARBA" id="ARBA00022676"/>
    </source>
</evidence>
<organism evidence="7 8">
    <name type="scientific">Linum tenue</name>
    <dbReference type="NCBI Taxonomy" id="586396"/>
    <lineage>
        <taxon>Eukaryota</taxon>
        <taxon>Viridiplantae</taxon>
        <taxon>Streptophyta</taxon>
        <taxon>Embryophyta</taxon>
        <taxon>Tracheophyta</taxon>
        <taxon>Spermatophyta</taxon>
        <taxon>Magnoliopsida</taxon>
        <taxon>eudicotyledons</taxon>
        <taxon>Gunneridae</taxon>
        <taxon>Pentapetalae</taxon>
        <taxon>rosids</taxon>
        <taxon>fabids</taxon>
        <taxon>Malpighiales</taxon>
        <taxon>Linaceae</taxon>
        <taxon>Linum</taxon>
    </lineage>
</organism>
<evidence type="ECO:0000256" key="4">
    <source>
        <dbReference type="ARBA" id="ARBA00022968"/>
    </source>
</evidence>
<evidence type="ECO:0000259" key="6">
    <source>
        <dbReference type="Pfam" id="PF03016"/>
    </source>
</evidence>
<keyword evidence="5" id="KW-0333">Golgi apparatus</keyword>
<comment type="subcellular location">
    <subcellularLocation>
        <location evidence="1">Golgi apparatus membrane</location>
        <topology evidence="1">Single-pass type II membrane protein</topology>
    </subcellularLocation>
</comment>
<keyword evidence="3" id="KW-0808">Transferase</keyword>
<dbReference type="InterPro" id="IPR040911">
    <property type="entry name" value="Exostosin_GT47"/>
</dbReference>
<gene>
    <name evidence="7" type="ORF">LITE_LOCUS16536</name>
</gene>
<dbReference type="PANTHER" id="PTHR11062:SF337">
    <property type="entry name" value="OS04G0109900 PROTEIN"/>
    <property type="match status" value="1"/>
</dbReference>
<dbReference type="PANTHER" id="PTHR11062">
    <property type="entry name" value="EXOSTOSIN HEPARAN SULFATE GLYCOSYLTRANSFERASE -RELATED"/>
    <property type="match status" value="1"/>
</dbReference>
<evidence type="ECO:0000256" key="1">
    <source>
        <dbReference type="ARBA" id="ARBA00004323"/>
    </source>
</evidence>
<proteinExistence type="inferred from homology"/>
<protein>
    <recommendedName>
        <fullName evidence="6">Exostosin GT47 domain-containing protein</fullName>
    </recommendedName>
</protein>
<name>A0AAV0K085_9ROSI</name>
<dbReference type="AlphaFoldDB" id="A0AAV0K085"/>
<accession>A0AAV0K085</accession>
<dbReference type="Proteomes" id="UP001154282">
    <property type="component" value="Unassembled WGS sequence"/>
</dbReference>
<dbReference type="InterPro" id="IPR004263">
    <property type="entry name" value="Exostosin"/>
</dbReference>
<feature type="non-terminal residue" evidence="7">
    <location>
        <position position="1"/>
    </location>
</feature>
<comment type="similarity">
    <text evidence="2">Belongs to the glycosyltransferase 47 family.</text>
</comment>
<evidence type="ECO:0000313" key="8">
    <source>
        <dbReference type="Proteomes" id="UP001154282"/>
    </source>
</evidence>
<dbReference type="EMBL" id="CAMGYJ010000005">
    <property type="protein sequence ID" value="CAI0415180.1"/>
    <property type="molecule type" value="Genomic_DNA"/>
</dbReference>
<feature type="domain" description="Exostosin GT47" evidence="6">
    <location>
        <begin position="236"/>
        <end position="522"/>
    </location>
</feature>
<dbReference type="GO" id="GO:0016757">
    <property type="term" value="F:glycosyltransferase activity"/>
    <property type="evidence" value="ECO:0007669"/>
    <property type="project" value="UniProtKB-KW"/>
</dbReference>
<keyword evidence="3" id="KW-0328">Glycosyltransferase</keyword>
<evidence type="ECO:0000313" key="7">
    <source>
        <dbReference type="EMBL" id="CAI0415180.1"/>
    </source>
</evidence>
<evidence type="ECO:0000256" key="5">
    <source>
        <dbReference type="ARBA" id="ARBA00023034"/>
    </source>
</evidence>
<keyword evidence="4" id="KW-0735">Signal-anchor</keyword>
<reference evidence="7" key="1">
    <citation type="submission" date="2022-08" db="EMBL/GenBank/DDBJ databases">
        <authorList>
            <person name="Gutierrez-Valencia J."/>
        </authorList>
    </citation>
    <scope>NUCLEOTIDE SEQUENCE</scope>
</reference>
<dbReference type="Pfam" id="PF03016">
    <property type="entry name" value="Exostosin_GT47"/>
    <property type="match status" value="1"/>
</dbReference>
<keyword evidence="4" id="KW-0812">Transmembrane</keyword>
<keyword evidence="8" id="KW-1185">Reference proteome</keyword>
<evidence type="ECO:0000256" key="2">
    <source>
        <dbReference type="ARBA" id="ARBA00010271"/>
    </source>
</evidence>
<dbReference type="GO" id="GO:0000139">
    <property type="term" value="C:Golgi membrane"/>
    <property type="evidence" value="ECO:0007669"/>
    <property type="project" value="UniProtKB-SubCell"/>
</dbReference>
<comment type="caution">
    <text evidence="7">The sequence shown here is derived from an EMBL/GenBank/DDBJ whole genome shotgun (WGS) entry which is preliminary data.</text>
</comment>
<sequence>IFLSLLPLLSSRKFKSCTHEIQPNTLQFPRTIRNGIELSRSQRLISKPERSLMETKRHSPYSVSMLPSISVLLLCSVLIASAYYFCSYDSSSLDLLHFAPRSQFESSGEGSRSSAAASVFPVVELRTKVITSNQIQAVRSAARSADGSAVVINRLRRNATSSSSTTAAAIDLKRKSRKPISRGEELERGLARARASIRRAAMAADHQNSSIGRVEEFIGGSVYRNSRAFYQSYVEMEKRMKVYVYKEGEPPIVHDGPCKDIYTIEGRFIHEMEHGAGKFRTEDPERAHVYFMPFSVTWMVKYLYTPLSYNLTPLRHFVADYVSVISTKHPFWNRTLGADHFMLACHDWQGPHASRGSPLLNHNSIRVLCNANTSEGFTPRKDVSLPEIHLYGGNIPTQLRSPPPPSSHRPHLAFFAGGLHGPIRPILLRHWKDRNDTDLRVFEYLPKASPLDYHTFMLRSKFCLCPSGHEVASPRIVEAIYAECVPVILSESYVLPFSDVLRWEAFSVQVGVSEIPRLKEILGGIGEREYLRLKSGVRSVRRHFVLNQPAKRFDVFHMILHSVWLRRLDLKNLVA</sequence>